<protein>
    <submittedName>
        <fullName evidence="1">Uncharacterized protein</fullName>
    </submittedName>
</protein>
<dbReference type="EMBL" id="ACVN02000035">
    <property type="protein sequence ID" value="ERK62161.1"/>
    <property type="molecule type" value="Genomic_DNA"/>
</dbReference>
<reference evidence="1" key="1">
    <citation type="submission" date="2013-08" db="EMBL/GenBank/DDBJ databases">
        <authorList>
            <person name="Durkin A.S."/>
            <person name="Haft D.R."/>
            <person name="McCorrison J."/>
            <person name="Torralba M."/>
            <person name="Gillis M."/>
            <person name="Haft D.H."/>
            <person name="Methe B."/>
            <person name="Sutton G."/>
            <person name="Nelson K.E."/>
        </authorList>
    </citation>
    <scope>NUCLEOTIDE SEQUENCE [LARGE SCALE GENOMIC DNA]</scope>
    <source>
        <strain evidence="1">F0233</strain>
    </source>
</reference>
<keyword evidence="2" id="KW-1185">Reference proteome</keyword>
<proteinExistence type="predicted"/>
<organism evidence="1 2">
    <name type="scientific">Propionibacterium acidifaciens F0233</name>
    <dbReference type="NCBI Taxonomy" id="553198"/>
    <lineage>
        <taxon>Bacteria</taxon>
        <taxon>Bacillati</taxon>
        <taxon>Actinomycetota</taxon>
        <taxon>Actinomycetes</taxon>
        <taxon>Propionibacteriales</taxon>
        <taxon>Propionibacteriaceae</taxon>
        <taxon>Propionibacterium</taxon>
    </lineage>
</organism>
<dbReference type="AlphaFoldDB" id="U2R060"/>
<evidence type="ECO:0000313" key="1">
    <source>
        <dbReference type="EMBL" id="ERK62161.1"/>
    </source>
</evidence>
<name>U2R060_9ACTN</name>
<dbReference type="Proteomes" id="UP000017052">
    <property type="component" value="Unassembled WGS sequence"/>
</dbReference>
<comment type="caution">
    <text evidence="1">The sequence shown here is derived from an EMBL/GenBank/DDBJ whole genome shotgun (WGS) entry which is preliminary data.</text>
</comment>
<sequence length="147" mass="16012">MMRSRKDLNCLDTSQTPGFKSACATHTAIQKLSSTSLDCNQMMECLQEEYPAVEPFSKDSGAMQNLIPLSSHSFGVRIFPVTLEFCTTSGSPMTEDRPAHDDWGVDQLVLLGGKSMKIGEVHSIVRSCSGFRCDSILFGAKAPNQSS</sequence>
<gene>
    <name evidence="1" type="ORF">HMPREF0682_2843</name>
</gene>
<evidence type="ECO:0000313" key="2">
    <source>
        <dbReference type="Proteomes" id="UP000017052"/>
    </source>
</evidence>
<accession>U2R060</accession>